<evidence type="ECO:0000313" key="2">
    <source>
        <dbReference type="Proteomes" id="UP000318720"/>
    </source>
</evidence>
<dbReference type="RefSeq" id="WP_048820722.1">
    <property type="nucleotide sequence ID" value="NZ_JARAVA010000016.1"/>
</dbReference>
<sequence length="117" mass="13214">MRTRTVRFGLYADEEGLVWVRKLVTDAVATRSARIIDMTVAHTLPSGMPTAEMYDILAEQWAHENPGQSPGTRQLVELRVHLACSLQTWRAIRKTLIRTLCPQGMSPHACRVPWFAA</sequence>
<reference evidence="1 2" key="1">
    <citation type="submission" date="2019-03" db="EMBL/GenBank/DDBJ databases">
        <title>Comparative genomic analyses of the sweetpotato soil rot pathogen, Streptomyces ipomoeae.</title>
        <authorList>
            <person name="Ruschel Soares N."/>
            <person name="Badger J.H."/>
            <person name="Huguet-Tapia J.C."/>
            <person name="Clark C.A."/>
            <person name="Pettis G.S."/>
        </authorList>
    </citation>
    <scope>NUCLEOTIDE SEQUENCE [LARGE SCALE GENOMIC DNA]</scope>
    <source>
        <strain evidence="1 2">88-35</strain>
    </source>
</reference>
<comment type="caution">
    <text evidence="1">The sequence shown here is derived from an EMBL/GenBank/DDBJ whole genome shotgun (WGS) entry which is preliminary data.</text>
</comment>
<accession>A0AAE8W4W2</accession>
<name>A0AAE8W4W2_9ACTN</name>
<proteinExistence type="predicted"/>
<organism evidence="1 2">
    <name type="scientific">Streptomyces ipomoeae</name>
    <dbReference type="NCBI Taxonomy" id="103232"/>
    <lineage>
        <taxon>Bacteria</taxon>
        <taxon>Bacillati</taxon>
        <taxon>Actinomycetota</taxon>
        <taxon>Actinomycetes</taxon>
        <taxon>Kitasatosporales</taxon>
        <taxon>Streptomycetaceae</taxon>
        <taxon>Streptomyces</taxon>
    </lineage>
</organism>
<dbReference type="EMBL" id="SPAZ01000069">
    <property type="protein sequence ID" value="TQE37115.1"/>
    <property type="molecule type" value="Genomic_DNA"/>
</dbReference>
<dbReference type="AlphaFoldDB" id="A0AAE8W4W2"/>
<dbReference type="Proteomes" id="UP000318720">
    <property type="component" value="Unassembled WGS sequence"/>
</dbReference>
<evidence type="ECO:0000313" key="1">
    <source>
        <dbReference type="EMBL" id="TQE37115.1"/>
    </source>
</evidence>
<protein>
    <submittedName>
        <fullName evidence="1">Uncharacterized protein</fullName>
    </submittedName>
</protein>
<gene>
    <name evidence="1" type="ORF">Sipo8835_08725</name>
</gene>